<feature type="transmembrane region" description="Helical" evidence="1">
    <location>
        <begin position="172"/>
        <end position="193"/>
    </location>
</feature>
<evidence type="ECO:0000313" key="4">
    <source>
        <dbReference type="Proteomes" id="UP000321635"/>
    </source>
</evidence>
<feature type="transmembrane region" description="Helical" evidence="1">
    <location>
        <begin position="313"/>
        <end position="334"/>
    </location>
</feature>
<dbReference type="OrthoDB" id="1814621at2"/>
<dbReference type="RefSeq" id="WP_146882251.1">
    <property type="nucleotide sequence ID" value="NZ_AUBI01000006.1"/>
</dbReference>
<feature type="transmembrane region" description="Helical" evidence="1">
    <location>
        <begin position="105"/>
        <end position="121"/>
    </location>
</feature>
<gene>
    <name evidence="3" type="ORF">ANI02nite_12420</name>
</gene>
<dbReference type="STRING" id="1120919.GCA_000429165_02034"/>
<evidence type="ECO:0000256" key="1">
    <source>
        <dbReference type="SAM" id="Phobius"/>
    </source>
</evidence>
<sequence length="462" mass="50258">MTGLLYFLHQPWSWPLLEAPKLANGVSISLTDSNPLVAIIFKALHPLTPWVEQSLGPYLALSYLMQPIAAAFALRGTGCRDIGSAVAVALLSIGIPHIVAEPAEQALTGHFVVLTAFGLYFRLVRHSQTSLRLLVALSTLSIACLLIHPYLMLMVLAVFGAGVLTPLLRGQWPAAAASSCALGMTLLAIRLLARMIGLDAVQPNHVALYPLLLRDFLGPVVRLVPRWTWISDSLPSVDAGVAYAGAGLIVMPAVLLLFAQVRLQLIVAIRNHGGLLLAVLALALGATQGHVIANWLRYFSLVHVADTVDQCRVSLRLIWPVLDLAMIACVRFAVFTRWRLWLLAFGVTVQLLDTEQLRADARLALSWEATPFTAEQARFDARLDGATALQLEPMLACEPQLVWRYAQLAYLAARHNIAVNDAYFSRQPRAVSCPEQRASGNLNDPTVTRNNGVVTVIDGAAF</sequence>
<accession>A0A511X8U5</accession>
<dbReference type="AlphaFoldDB" id="A0A511X8U5"/>
<feature type="transmembrane region" description="Helical" evidence="1">
    <location>
        <begin position="55"/>
        <end position="74"/>
    </location>
</feature>
<protein>
    <recommendedName>
        <fullName evidence="2">DUF6311 domain-containing protein</fullName>
    </recommendedName>
</protein>
<dbReference type="Pfam" id="PF19830">
    <property type="entry name" value="DUF6311"/>
    <property type="match status" value="1"/>
</dbReference>
<organism evidence="3 4">
    <name type="scientific">Acetobacter nitrogenifigens DSM 23921 = NBRC 105050</name>
    <dbReference type="NCBI Taxonomy" id="1120919"/>
    <lineage>
        <taxon>Bacteria</taxon>
        <taxon>Pseudomonadati</taxon>
        <taxon>Pseudomonadota</taxon>
        <taxon>Alphaproteobacteria</taxon>
        <taxon>Acetobacterales</taxon>
        <taxon>Acetobacteraceae</taxon>
        <taxon>Acetobacter</taxon>
    </lineage>
</organism>
<evidence type="ECO:0000313" key="3">
    <source>
        <dbReference type="EMBL" id="GEN59358.1"/>
    </source>
</evidence>
<feature type="transmembrane region" description="Helical" evidence="1">
    <location>
        <begin position="205"/>
        <end position="221"/>
    </location>
</feature>
<dbReference type="Proteomes" id="UP000321635">
    <property type="component" value="Unassembled WGS sequence"/>
</dbReference>
<keyword evidence="4" id="KW-1185">Reference proteome</keyword>
<keyword evidence="1" id="KW-0812">Transmembrane</keyword>
<feature type="transmembrane region" description="Helical" evidence="1">
    <location>
        <begin position="133"/>
        <end position="160"/>
    </location>
</feature>
<dbReference type="InterPro" id="IPR046278">
    <property type="entry name" value="DUF6311"/>
</dbReference>
<name>A0A511X8U5_9PROT</name>
<keyword evidence="1" id="KW-0472">Membrane</keyword>
<keyword evidence="1" id="KW-1133">Transmembrane helix</keyword>
<proteinExistence type="predicted"/>
<comment type="caution">
    <text evidence="3">The sequence shown here is derived from an EMBL/GenBank/DDBJ whole genome shotgun (WGS) entry which is preliminary data.</text>
</comment>
<feature type="transmembrane region" description="Helical" evidence="1">
    <location>
        <begin position="273"/>
        <end position="293"/>
    </location>
</feature>
<dbReference type="EMBL" id="BJYF01000006">
    <property type="protein sequence ID" value="GEN59358.1"/>
    <property type="molecule type" value="Genomic_DNA"/>
</dbReference>
<feature type="transmembrane region" description="Helical" evidence="1">
    <location>
        <begin position="241"/>
        <end position="261"/>
    </location>
</feature>
<evidence type="ECO:0000259" key="2">
    <source>
        <dbReference type="Pfam" id="PF19830"/>
    </source>
</evidence>
<reference evidence="3 4" key="1">
    <citation type="submission" date="2019-07" db="EMBL/GenBank/DDBJ databases">
        <title>Whole genome shotgun sequence of Acetobacter nitrogenifigens NBRC 105050.</title>
        <authorList>
            <person name="Hosoyama A."/>
            <person name="Uohara A."/>
            <person name="Ohji S."/>
            <person name="Ichikawa N."/>
        </authorList>
    </citation>
    <scope>NUCLEOTIDE SEQUENCE [LARGE SCALE GENOMIC DNA]</scope>
    <source>
        <strain evidence="3 4">NBRC 105050</strain>
    </source>
</reference>
<feature type="domain" description="DUF6311" evidence="2">
    <location>
        <begin position="2"/>
        <end position="354"/>
    </location>
</feature>
<feature type="transmembrane region" description="Helical" evidence="1">
    <location>
        <begin position="81"/>
        <end position="99"/>
    </location>
</feature>